<feature type="domain" description="Peptidoglycan beta-N-acetylmuramidase NamZ N-terminal" evidence="1">
    <location>
        <begin position="2"/>
        <end position="81"/>
    </location>
</feature>
<evidence type="ECO:0000313" key="3">
    <source>
        <dbReference type="EMBL" id="MPM03242.1"/>
    </source>
</evidence>
<dbReference type="InterPro" id="IPR048502">
    <property type="entry name" value="NamZ_N"/>
</dbReference>
<proteinExistence type="predicted"/>
<dbReference type="AlphaFoldDB" id="A0A644WHJ8"/>
<dbReference type="Pfam" id="PF20732">
    <property type="entry name" value="NamZ_C"/>
    <property type="match status" value="1"/>
</dbReference>
<name>A0A644WHJ8_9ZZZZ</name>
<sequence>MGGLKVEGGLVDDQFISFVSQFKIPYVYGLTCGELALLLNGENMLKKSCKLKVVPMKGWKRKMIYEETGLQWISSSPHIPHPITALFYPVSGILGELGYMSIGVGYPLPFELFAAEWIDAEKLAENMNKLNLPGLYFRPIYFKPFYATGQGKRLNGIQVHMMDYAAARLSEVQFYVMQEIAALYPDRAVFDYANPQRFNMFDKVSGSDFVRQTFTKTNRFDDIKDFWYKEVAQFRKISKKYYLYKK</sequence>
<organism evidence="3">
    <name type="scientific">bioreactor metagenome</name>
    <dbReference type="NCBI Taxonomy" id="1076179"/>
    <lineage>
        <taxon>unclassified sequences</taxon>
        <taxon>metagenomes</taxon>
        <taxon>ecological metagenomes</taxon>
    </lineage>
</organism>
<evidence type="ECO:0000259" key="1">
    <source>
        <dbReference type="Pfam" id="PF07075"/>
    </source>
</evidence>
<evidence type="ECO:0008006" key="4">
    <source>
        <dbReference type="Google" id="ProtNLM"/>
    </source>
</evidence>
<comment type="caution">
    <text evidence="3">The sequence shown here is derived from an EMBL/GenBank/DDBJ whole genome shotgun (WGS) entry which is preliminary data.</text>
</comment>
<protein>
    <recommendedName>
        <fullName evidence="4">DUF1343 domain-containing protein</fullName>
    </recommendedName>
</protein>
<accession>A0A644WHJ8</accession>
<feature type="domain" description="Peptidoglycan beta-N-acetylmuramidase NamZ C-terminal" evidence="2">
    <location>
        <begin position="86"/>
        <end position="244"/>
    </location>
</feature>
<dbReference type="GO" id="GO:0033922">
    <property type="term" value="F:peptidoglycan beta-N-acetylmuramidase activity"/>
    <property type="evidence" value="ECO:0007669"/>
    <property type="project" value="InterPro"/>
</dbReference>
<dbReference type="InterPro" id="IPR008302">
    <property type="entry name" value="NamZ"/>
</dbReference>
<dbReference type="PANTHER" id="PTHR42915">
    <property type="entry name" value="HYPOTHETICAL 460 KDA PROTEIN IN FEUA-SIGW INTERGENIC REGION [PRECURSOR]"/>
    <property type="match status" value="1"/>
</dbReference>
<evidence type="ECO:0000259" key="2">
    <source>
        <dbReference type="Pfam" id="PF20732"/>
    </source>
</evidence>
<dbReference type="PANTHER" id="PTHR42915:SF1">
    <property type="entry name" value="PEPTIDOGLYCAN BETA-N-ACETYLMURAMIDASE NAMZ"/>
    <property type="match status" value="1"/>
</dbReference>
<dbReference type="Gene3D" id="3.90.1150.140">
    <property type="match status" value="1"/>
</dbReference>
<dbReference type="InterPro" id="IPR048503">
    <property type="entry name" value="NamZ_C"/>
</dbReference>
<dbReference type="EMBL" id="VSSQ01000936">
    <property type="protein sequence ID" value="MPM03242.1"/>
    <property type="molecule type" value="Genomic_DNA"/>
</dbReference>
<gene>
    <name evidence="3" type="ORF">SDC9_49507</name>
</gene>
<dbReference type="Pfam" id="PF07075">
    <property type="entry name" value="NamZ_N"/>
    <property type="match status" value="1"/>
</dbReference>
<reference evidence="3" key="1">
    <citation type="submission" date="2019-08" db="EMBL/GenBank/DDBJ databases">
        <authorList>
            <person name="Kucharzyk K."/>
            <person name="Murdoch R.W."/>
            <person name="Higgins S."/>
            <person name="Loffler F."/>
        </authorList>
    </citation>
    <scope>NUCLEOTIDE SEQUENCE</scope>
</reference>